<comment type="function">
    <text evidence="5">A translational regulator that binds mRNA to regulate translation initiation and/or mRNA stability. Usually binds in the 5'-UTR at or near the Shine-Dalgarno sequence preventing ribosome-binding, thus repressing translation. Its main target seems to be the major flagellin gene, while its function is anatagonized by FliW.</text>
</comment>
<dbReference type="SUPFAM" id="SSF117130">
    <property type="entry name" value="CsrA-like"/>
    <property type="match status" value="1"/>
</dbReference>
<protein>
    <recommendedName>
        <fullName evidence="5">Translational regulator CsrA</fullName>
    </recommendedName>
</protein>
<comment type="similarity">
    <text evidence="5">Belongs to the CsrA/RsmA family.</text>
</comment>
<name>A0A7C4RU56_9BACT</name>
<dbReference type="AlphaFoldDB" id="A0A7C4RU56"/>
<organism evidence="6">
    <name type="scientific">Desulfatirhabdium butyrativorans</name>
    <dbReference type="NCBI Taxonomy" id="340467"/>
    <lineage>
        <taxon>Bacteria</taxon>
        <taxon>Pseudomonadati</taxon>
        <taxon>Thermodesulfobacteriota</taxon>
        <taxon>Desulfobacteria</taxon>
        <taxon>Desulfobacterales</taxon>
        <taxon>Desulfatirhabdiaceae</taxon>
        <taxon>Desulfatirhabdium</taxon>
    </lineage>
</organism>
<dbReference type="NCBIfam" id="NF002469">
    <property type="entry name" value="PRK01712.1"/>
    <property type="match status" value="1"/>
</dbReference>
<dbReference type="InterPro" id="IPR036107">
    <property type="entry name" value="CsrA_sf"/>
</dbReference>
<gene>
    <name evidence="5 6" type="primary">csrA</name>
    <name evidence="6" type="ORF">ENS29_15585</name>
</gene>
<comment type="subunit">
    <text evidence="5">Homodimer; the beta-strands of each monomer intercalate to form a hydrophobic core, while the alpha-helices form wings that extend away from the core.</text>
</comment>
<dbReference type="GO" id="GO:0005829">
    <property type="term" value="C:cytosol"/>
    <property type="evidence" value="ECO:0007669"/>
    <property type="project" value="TreeGrafter"/>
</dbReference>
<dbReference type="FunFam" id="2.60.40.4380:FF:000002">
    <property type="entry name" value="Translational regulator CsrA"/>
    <property type="match status" value="1"/>
</dbReference>
<dbReference type="EMBL" id="DSUH01000358">
    <property type="protein sequence ID" value="HGU34246.1"/>
    <property type="molecule type" value="Genomic_DNA"/>
</dbReference>
<dbReference type="GO" id="GO:1902208">
    <property type="term" value="P:regulation of bacterial-type flagellum assembly"/>
    <property type="evidence" value="ECO:0007669"/>
    <property type="project" value="UniProtKB-UniRule"/>
</dbReference>
<keyword evidence="1 5" id="KW-0963">Cytoplasm</keyword>
<accession>A0A7C4RU56</accession>
<proteinExistence type="inferred from homology"/>
<comment type="subcellular location">
    <subcellularLocation>
        <location evidence="5">Cytoplasm</location>
    </subcellularLocation>
</comment>
<dbReference type="PANTHER" id="PTHR34984">
    <property type="entry name" value="CARBON STORAGE REGULATOR"/>
    <property type="match status" value="1"/>
</dbReference>
<evidence type="ECO:0000256" key="3">
    <source>
        <dbReference type="ARBA" id="ARBA00022845"/>
    </source>
</evidence>
<dbReference type="HAMAP" id="MF_00167">
    <property type="entry name" value="CsrA"/>
    <property type="match status" value="1"/>
</dbReference>
<evidence type="ECO:0000256" key="2">
    <source>
        <dbReference type="ARBA" id="ARBA00022491"/>
    </source>
</evidence>
<keyword evidence="4 5" id="KW-0694">RNA-binding</keyword>
<dbReference type="GO" id="GO:0048027">
    <property type="term" value="F:mRNA 5'-UTR binding"/>
    <property type="evidence" value="ECO:0007669"/>
    <property type="project" value="UniProtKB-UniRule"/>
</dbReference>
<dbReference type="PANTHER" id="PTHR34984:SF1">
    <property type="entry name" value="CARBON STORAGE REGULATOR"/>
    <property type="match status" value="1"/>
</dbReference>
<dbReference type="InterPro" id="IPR003751">
    <property type="entry name" value="CsrA"/>
</dbReference>
<dbReference type="GO" id="GO:0006402">
    <property type="term" value="P:mRNA catabolic process"/>
    <property type="evidence" value="ECO:0007669"/>
    <property type="project" value="InterPro"/>
</dbReference>
<evidence type="ECO:0000313" key="6">
    <source>
        <dbReference type="EMBL" id="HGU34246.1"/>
    </source>
</evidence>
<dbReference type="NCBIfam" id="TIGR00202">
    <property type="entry name" value="csrA"/>
    <property type="match status" value="1"/>
</dbReference>
<dbReference type="GO" id="GO:0045947">
    <property type="term" value="P:negative regulation of translational initiation"/>
    <property type="evidence" value="ECO:0007669"/>
    <property type="project" value="UniProtKB-UniRule"/>
</dbReference>
<sequence>MLVITRKMDESITIGGDIRVAVLGIKGNTVKLGIDAPRQTPVYRTEVYQNIIAENLRAAELPQDLSFLDGHPGKKEGA</sequence>
<comment type="caution">
    <text evidence="6">The sequence shown here is derived from an EMBL/GenBank/DDBJ whole genome shotgun (WGS) entry which is preliminary data.</text>
</comment>
<dbReference type="GO" id="GO:0006109">
    <property type="term" value="P:regulation of carbohydrate metabolic process"/>
    <property type="evidence" value="ECO:0007669"/>
    <property type="project" value="InterPro"/>
</dbReference>
<evidence type="ECO:0000256" key="1">
    <source>
        <dbReference type="ARBA" id="ARBA00022490"/>
    </source>
</evidence>
<dbReference type="Pfam" id="PF02599">
    <property type="entry name" value="CsrA"/>
    <property type="match status" value="1"/>
</dbReference>
<evidence type="ECO:0000256" key="5">
    <source>
        <dbReference type="HAMAP-Rule" id="MF_00167"/>
    </source>
</evidence>
<keyword evidence="5" id="KW-1005">Bacterial flagellum biogenesis</keyword>
<keyword evidence="2 5" id="KW-0678">Repressor</keyword>
<reference evidence="6" key="1">
    <citation type="journal article" date="2020" name="mSystems">
        <title>Genome- and Community-Level Interaction Insights into Carbon Utilization and Element Cycling Functions of Hydrothermarchaeota in Hydrothermal Sediment.</title>
        <authorList>
            <person name="Zhou Z."/>
            <person name="Liu Y."/>
            <person name="Xu W."/>
            <person name="Pan J."/>
            <person name="Luo Z.H."/>
            <person name="Li M."/>
        </authorList>
    </citation>
    <scope>NUCLEOTIDE SEQUENCE [LARGE SCALE GENOMIC DNA]</scope>
    <source>
        <strain evidence="6">SpSt-477</strain>
    </source>
</reference>
<dbReference type="GO" id="GO:0044781">
    <property type="term" value="P:bacterial-type flagellum organization"/>
    <property type="evidence" value="ECO:0007669"/>
    <property type="project" value="UniProtKB-KW"/>
</dbReference>
<evidence type="ECO:0000256" key="4">
    <source>
        <dbReference type="ARBA" id="ARBA00022884"/>
    </source>
</evidence>
<dbReference type="Gene3D" id="2.60.40.4380">
    <property type="entry name" value="Translational regulator CsrA"/>
    <property type="match status" value="1"/>
</dbReference>
<keyword evidence="3 5" id="KW-0810">Translation regulation</keyword>